<dbReference type="AlphaFoldDB" id="A0A9P6QIY7"/>
<evidence type="ECO:0000256" key="5">
    <source>
        <dbReference type="SAM" id="Coils"/>
    </source>
</evidence>
<dbReference type="GO" id="GO:0003700">
    <property type="term" value="F:DNA-binding transcription factor activity"/>
    <property type="evidence" value="ECO:0007669"/>
    <property type="project" value="InterPro"/>
</dbReference>
<accession>A0A9P6QIY7</accession>
<gene>
    <name evidence="8" type="ORF">DFQ27_009365</name>
</gene>
<feature type="compositionally biased region" description="Low complexity" evidence="6">
    <location>
        <begin position="62"/>
        <end position="80"/>
    </location>
</feature>
<organism evidence="8 9">
    <name type="scientific">Actinomortierella ambigua</name>
    <dbReference type="NCBI Taxonomy" id="1343610"/>
    <lineage>
        <taxon>Eukaryota</taxon>
        <taxon>Fungi</taxon>
        <taxon>Fungi incertae sedis</taxon>
        <taxon>Mucoromycota</taxon>
        <taxon>Mortierellomycotina</taxon>
        <taxon>Mortierellomycetes</taxon>
        <taxon>Mortierellales</taxon>
        <taxon>Mortierellaceae</taxon>
        <taxon>Actinomortierella</taxon>
    </lineage>
</organism>
<feature type="region of interest" description="Disordered" evidence="6">
    <location>
        <begin position="483"/>
        <end position="523"/>
    </location>
</feature>
<keyword evidence="5" id="KW-0175">Coiled coil</keyword>
<keyword evidence="4" id="KW-0539">Nucleus</keyword>
<dbReference type="SMART" id="SM00338">
    <property type="entry name" value="BRLZ"/>
    <property type="match status" value="1"/>
</dbReference>
<dbReference type="Pfam" id="PF00170">
    <property type="entry name" value="bZIP_1"/>
    <property type="match status" value="1"/>
</dbReference>
<dbReference type="InterPro" id="IPR051027">
    <property type="entry name" value="bZIP_transcription_factors"/>
</dbReference>
<dbReference type="SUPFAM" id="SSF57959">
    <property type="entry name" value="Leucine zipper domain"/>
    <property type="match status" value="1"/>
</dbReference>
<dbReference type="PROSITE" id="PS00036">
    <property type="entry name" value="BZIP_BASIC"/>
    <property type="match status" value="1"/>
</dbReference>
<dbReference type="InterPro" id="IPR004827">
    <property type="entry name" value="bZIP"/>
</dbReference>
<feature type="region of interest" description="Disordered" evidence="6">
    <location>
        <begin position="62"/>
        <end position="107"/>
    </location>
</feature>
<feature type="compositionally biased region" description="Basic and acidic residues" evidence="6">
    <location>
        <begin position="282"/>
        <end position="296"/>
    </location>
</feature>
<keyword evidence="3" id="KW-0804">Transcription</keyword>
<feature type="compositionally biased region" description="Low complexity" evidence="6">
    <location>
        <begin position="415"/>
        <end position="458"/>
    </location>
</feature>
<feature type="compositionally biased region" description="Low complexity" evidence="6">
    <location>
        <begin position="90"/>
        <end position="103"/>
    </location>
</feature>
<feature type="region of interest" description="Disordered" evidence="6">
    <location>
        <begin position="225"/>
        <end position="332"/>
    </location>
</feature>
<comment type="caution">
    <text evidence="8">The sequence shown here is derived from an EMBL/GenBank/DDBJ whole genome shotgun (WGS) entry which is preliminary data.</text>
</comment>
<dbReference type="PANTHER" id="PTHR19304">
    <property type="entry name" value="CYCLIC-AMP RESPONSE ELEMENT BINDING PROTEIN"/>
    <property type="match status" value="1"/>
</dbReference>
<evidence type="ECO:0000313" key="8">
    <source>
        <dbReference type="EMBL" id="KAG0266898.1"/>
    </source>
</evidence>
<reference evidence="8" key="1">
    <citation type="journal article" date="2020" name="Fungal Divers.">
        <title>Resolving the Mortierellaceae phylogeny through synthesis of multi-gene phylogenetics and phylogenomics.</title>
        <authorList>
            <person name="Vandepol N."/>
            <person name="Liber J."/>
            <person name="Desiro A."/>
            <person name="Na H."/>
            <person name="Kennedy M."/>
            <person name="Barry K."/>
            <person name="Grigoriev I.V."/>
            <person name="Miller A.N."/>
            <person name="O'Donnell K."/>
            <person name="Stajich J.E."/>
            <person name="Bonito G."/>
        </authorList>
    </citation>
    <scope>NUCLEOTIDE SEQUENCE</scope>
    <source>
        <strain evidence="8">BC1065</strain>
    </source>
</reference>
<feature type="region of interest" description="Disordered" evidence="6">
    <location>
        <begin position="414"/>
        <end position="458"/>
    </location>
</feature>
<feature type="compositionally biased region" description="Basic and acidic residues" evidence="6">
    <location>
        <begin position="316"/>
        <end position="327"/>
    </location>
</feature>
<dbReference type="EMBL" id="JAAAJB010000085">
    <property type="protein sequence ID" value="KAG0266898.1"/>
    <property type="molecule type" value="Genomic_DNA"/>
</dbReference>
<dbReference type="OrthoDB" id="5571888at2759"/>
<feature type="compositionally biased region" description="Polar residues" evidence="6">
    <location>
        <begin position="499"/>
        <end position="523"/>
    </location>
</feature>
<feature type="domain" description="BZIP" evidence="7">
    <location>
        <begin position="320"/>
        <end position="383"/>
    </location>
</feature>
<feature type="compositionally biased region" description="Low complexity" evidence="6">
    <location>
        <begin position="483"/>
        <end position="498"/>
    </location>
</feature>
<comment type="subcellular location">
    <subcellularLocation>
        <location evidence="1">Nucleus</location>
    </subcellularLocation>
</comment>
<feature type="region of interest" description="Disordered" evidence="6">
    <location>
        <begin position="793"/>
        <end position="812"/>
    </location>
</feature>
<evidence type="ECO:0000256" key="2">
    <source>
        <dbReference type="ARBA" id="ARBA00023015"/>
    </source>
</evidence>
<feature type="compositionally biased region" description="Low complexity" evidence="6">
    <location>
        <begin position="229"/>
        <end position="262"/>
    </location>
</feature>
<evidence type="ECO:0000256" key="3">
    <source>
        <dbReference type="ARBA" id="ARBA00023163"/>
    </source>
</evidence>
<dbReference type="InterPro" id="IPR046347">
    <property type="entry name" value="bZIP_sf"/>
</dbReference>
<name>A0A9P6QIY7_9FUNG</name>
<proteinExistence type="predicted"/>
<dbReference type="Proteomes" id="UP000807716">
    <property type="component" value="Unassembled WGS sequence"/>
</dbReference>
<evidence type="ECO:0000313" key="9">
    <source>
        <dbReference type="Proteomes" id="UP000807716"/>
    </source>
</evidence>
<dbReference type="Gene3D" id="1.20.5.170">
    <property type="match status" value="1"/>
</dbReference>
<protein>
    <recommendedName>
        <fullName evidence="7">BZIP domain-containing protein</fullName>
    </recommendedName>
</protein>
<keyword evidence="2" id="KW-0805">Transcription regulation</keyword>
<dbReference type="CDD" id="cd14810">
    <property type="entry name" value="bZIP_u1"/>
    <property type="match status" value="1"/>
</dbReference>
<dbReference type="GO" id="GO:0005634">
    <property type="term" value="C:nucleus"/>
    <property type="evidence" value="ECO:0007669"/>
    <property type="project" value="UniProtKB-SubCell"/>
</dbReference>
<evidence type="ECO:0000256" key="1">
    <source>
        <dbReference type="ARBA" id="ARBA00004123"/>
    </source>
</evidence>
<evidence type="ECO:0000256" key="4">
    <source>
        <dbReference type="ARBA" id="ARBA00023242"/>
    </source>
</evidence>
<dbReference type="PROSITE" id="PS50217">
    <property type="entry name" value="BZIP"/>
    <property type="match status" value="1"/>
</dbReference>
<evidence type="ECO:0000256" key="6">
    <source>
        <dbReference type="SAM" id="MobiDB-lite"/>
    </source>
</evidence>
<feature type="coiled-coil region" evidence="5">
    <location>
        <begin position="345"/>
        <end position="386"/>
    </location>
</feature>
<sequence>MNIDSGLLDGVRVEDMSNAELYQYLFKADLDEDLLPLGGLDVPTLPSTAALDAAAAAAATEAASPSTTSLATPSPSFPLLSPGPPPPYSPSSSDSLSIGSSSPQEQPLQLAVVSSPTLLSSSSFSYRQLTPNMPPSKPSLSPETVVVPLESAAAELAELPASNPSETSANAALVASMLSSANAGSYIPTDQMNVWVQRFQQLQQLQQMHHRQQQELLSSRLLGSVGEDSVPSSFSPSSFQKQRSASPAGSSSSSPSSSSTSPNMVNGTPEKDKDILYPSPPMRDDMALDSDSDGHGGQHGGQEDDDRDPLKPSPSELKKMTSKERRQLRNKLSARNFRVRRKEYIGSLENQVKDAKKENAELQRKLVQAELNIQFLRQELETVRLQQSLFTESTMTRDHANLLASLLNPSTEVFPSSSPSTLSALSSSSTPSLTTLNTSSLLPTSSRGALTATQQSTWQQQQELMNSIHFNNMTILNNTISSMPSTQQSQQQQQQRQSGLLTSASMVEASTSTNPAEPTTASIQPFIPFDSNWELSVNRAEVPDANIDPKQGLCTRNDEDIHELLVRYEEVKQEYERDEQMRMELKAYSEERLARSFVVMPPLSTKTGMPASTWSVLDKSHVNESHFMLQAVVYIMMMQLTKALFEAATLSKTQIVDMFQKMDGPLRSRMLLTQSKDDEEKLVGGGRSHCKFSQWREAWIRKCWPSFYNNRQRLCALINNHLGCQQQEDQDAVQLARLMEEGAAADLELATPSLCERARYYLPDWLKCPNVVAMDRLAQKRREERNALIEAARARQQQQQQQQQAAEAVVSA</sequence>
<feature type="coiled-coil region" evidence="5">
    <location>
        <begin position="561"/>
        <end position="588"/>
    </location>
</feature>
<evidence type="ECO:0000259" key="7">
    <source>
        <dbReference type="PROSITE" id="PS50217"/>
    </source>
</evidence>
<keyword evidence="9" id="KW-1185">Reference proteome</keyword>